<evidence type="ECO:0000259" key="3">
    <source>
        <dbReference type="Pfam" id="PF06110"/>
    </source>
</evidence>
<dbReference type="AlphaFoldDB" id="A0A6B2G487"/>
<dbReference type="Gene3D" id="3.40.30.10">
    <property type="entry name" value="Glutaredoxin"/>
    <property type="match status" value="1"/>
</dbReference>
<dbReference type="PANTHER" id="PTHR12452">
    <property type="entry name" value="42-9-9 PROTEIN-RELATED"/>
    <property type="match status" value="1"/>
</dbReference>
<feature type="domain" description="Thioredoxin" evidence="3">
    <location>
        <begin position="7"/>
        <end position="119"/>
    </location>
</feature>
<dbReference type="GO" id="GO:0005829">
    <property type="term" value="C:cytosol"/>
    <property type="evidence" value="ECO:0007669"/>
    <property type="project" value="TreeGrafter"/>
</dbReference>
<proteinExistence type="inferred from homology"/>
<organism evidence="4">
    <name type="scientific">Myxobolus squamalis</name>
    <name type="common">Myxosporean</name>
    <dbReference type="NCBI Taxonomy" id="59785"/>
    <lineage>
        <taxon>Eukaryota</taxon>
        <taxon>Metazoa</taxon>
        <taxon>Cnidaria</taxon>
        <taxon>Myxozoa</taxon>
        <taxon>Myxosporea</taxon>
        <taxon>Bivalvulida</taxon>
        <taxon>Platysporina</taxon>
        <taxon>Myxobolidae</taxon>
        <taxon>Myxobolus</taxon>
    </lineage>
</organism>
<comment type="similarity">
    <text evidence="1">Belongs to the thioredoxin family.</text>
</comment>
<name>A0A6B2G487_MYXSQ</name>
<evidence type="ECO:0000256" key="1">
    <source>
        <dbReference type="ARBA" id="ARBA00008987"/>
    </source>
</evidence>
<accession>A0A6B2G487</accession>
<dbReference type="PANTHER" id="PTHR12452:SF0">
    <property type="entry name" value="THIOREDOXIN DOMAIN-CONTAINING PROTEIN 17"/>
    <property type="match status" value="1"/>
</dbReference>
<dbReference type="InterPro" id="IPR010357">
    <property type="entry name" value="TXNDC17_dom"/>
</dbReference>
<dbReference type="SUPFAM" id="SSF52833">
    <property type="entry name" value="Thioredoxin-like"/>
    <property type="match status" value="1"/>
</dbReference>
<dbReference type="GO" id="GO:0047134">
    <property type="term" value="F:protein-disulfide reductase [NAD(P)H] activity"/>
    <property type="evidence" value="ECO:0007669"/>
    <property type="project" value="InterPro"/>
</dbReference>
<dbReference type="InterPro" id="IPR036249">
    <property type="entry name" value="Thioredoxin-like_sf"/>
</dbReference>
<evidence type="ECO:0000256" key="2">
    <source>
        <dbReference type="ARBA" id="ARBA00016949"/>
    </source>
</evidence>
<dbReference type="Pfam" id="PF06110">
    <property type="entry name" value="TXD17-like_Trx"/>
    <property type="match status" value="1"/>
</dbReference>
<dbReference type="EMBL" id="GHBR01005181">
    <property type="protein sequence ID" value="NDJ98377.1"/>
    <property type="molecule type" value="Transcribed_RNA"/>
</dbReference>
<evidence type="ECO:0000313" key="4">
    <source>
        <dbReference type="EMBL" id="NDJ98377.1"/>
    </source>
</evidence>
<reference evidence="4" key="1">
    <citation type="submission" date="2018-11" db="EMBL/GenBank/DDBJ databases">
        <title>Myxobolus squamalis genome and transcriptome.</title>
        <authorList>
            <person name="Yahalomi D."/>
            <person name="Atkinson S.D."/>
            <person name="Neuhof M."/>
            <person name="Chang E.S."/>
            <person name="Philippe H."/>
            <person name="Cartwright P."/>
            <person name="Bartholomew J.L."/>
            <person name="Huchon D."/>
        </authorList>
    </citation>
    <scope>NUCLEOTIDE SEQUENCE</scope>
    <source>
        <strain evidence="4">71B08</strain>
        <tissue evidence="4">Whole</tissue>
    </source>
</reference>
<dbReference type="InterPro" id="IPR045108">
    <property type="entry name" value="TXNDC17-like"/>
</dbReference>
<protein>
    <recommendedName>
        <fullName evidence="2">Thioredoxin domain-containing protein 17</fullName>
    </recommendedName>
</protein>
<sequence length="124" mass="14090">MPIIEVDDFESLQSELKKCSEKRKYVLFESGIDPISGIFWCPDCVKFDSIITSAVENLPNNKILIRFNVGSRKQWKNPSNPLRHGAFMGVHITSIPFLVNTQNNAHFSSCEKMTIKEVEDILSS</sequence>